<accession>A0A7R8Z9U4</accession>
<evidence type="ECO:0000313" key="1">
    <source>
        <dbReference type="EMBL" id="CAD7201815.1"/>
    </source>
</evidence>
<dbReference type="EMBL" id="OA568719">
    <property type="protein sequence ID" value="CAD7201815.1"/>
    <property type="molecule type" value="Genomic_DNA"/>
</dbReference>
<organism evidence="1">
    <name type="scientific">Timema douglasi</name>
    <name type="common">Walking stick</name>
    <dbReference type="NCBI Taxonomy" id="61478"/>
    <lineage>
        <taxon>Eukaryota</taxon>
        <taxon>Metazoa</taxon>
        <taxon>Ecdysozoa</taxon>
        <taxon>Arthropoda</taxon>
        <taxon>Hexapoda</taxon>
        <taxon>Insecta</taxon>
        <taxon>Pterygota</taxon>
        <taxon>Neoptera</taxon>
        <taxon>Polyneoptera</taxon>
        <taxon>Phasmatodea</taxon>
        <taxon>Timematodea</taxon>
        <taxon>Timematoidea</taxon>
        <taxon>Timematidae</taxon>
        <taxon>Timema</taxon>
    </lineage>
</organism>
<dbReference type="AlphaFoldDB" id="A0A7R8Z9U4"/>
<proteinExistence type="predicted"/>
<sequence length="145" mass="16492">MKVWVWFQDERRLKVTIVQVKPINFKEYNITLLDNIKKLSDVDFTKEEKPLPVHPTEIRTSISPSSAVEQLNTTSALANYDTEAGDIYTDSDAIFSPPPESPRINVVMESLHSFMLFSSPTTRKAGEGVHWVKKVTNYIKGHESP</sequence>
<gene>
    <name evidence="1" type="ORF">TDIB3V08_LOCUS8008</name>
</gene>
<name>A0A7R8Z9U4_TIMDO</name>
<reference evidence="1" key="1">
    <citation type="submission" date="2020-11" db="EMBL/GenBank/DDBJ databases">
        <authorList>
            <person name="Tran Van P."/>
        </authorList>
    </citation>
    <scope>NUCLEOTIDE SEQUENCE</scope>
</reference>
<protein>
    <submittedName>
        <fullName evidence="1">Uncharacterized protein</fullName>
    </submittedName>
</protein>